<evidence type="ECO:0000256" key="2">
    <source>
        <dbReference type="SAM" id="Phobius"/>
    </source>
</evidence>
<dbReference type="Proteomes" id="UP000326702">
    <property type="component" value="Chromosome"/>
</dbReference>
<feature type="region of interest" description="Disordered" evidence="1">
    <location>
        <begin position="1"/>
        <end position="21"/>
    </location>
</feature>
<dbReference type="OrthoDB" id="8479889at2"/>
<evidence type="ECO:0000313" key="4">
    <source>
        <dbReference type="Proteomes" id="UP000326702"/>
    </source>
</evidence>
<feature type="transmembrane region" description="Helical" evidence="2">
    <location>
        <begin position="44"/>
        <end position="64"/>
    </location>
</feature>
<organism evidence="3 4">
    <name type="scientific">Luteimicrobium xylanilyticum</name>
    <dbReference type="NCBI Taxonomy" id="1133546"/>
    <lineage>
        <taxon>Bacteria</taxon>
        <taxon>Bacillati</taxon>
        <taxon>Actinomycetota</taxon>
        <taxon>Actinomycetes</taxon>
        <taxon>Micrococcales</taxon>
        <taxon>Luteimicrobium</taxon>
    </lineage>
</organism>
<sequence>MARSKDTSKGAGAESSSEPKQKKQRWYHQVWSAYTMTRRSDPAVTWWVLGVFVAVVAVATLVGFLFGGHWISGLIVGVPFGLLGGMFVLTRRAEAAAYQQIEGKPGATRAALGSVRRGGWSFDEEPVAFEARTQDLVFRGVGRAGVLLVAEGPSGRATRLLESEKKRTARVVAGVPITTLECGNGEGQVPLRKLVKTVQKMKPTLTKAEVAEVSKRLRALGGAKLPIPKGIDPTRARPDRKSLRGR</sequence>
<evidence type="ECO:0008006" key="5">
    <source>
        <dbReference type="Google" id="ProtNLM"/>
    </source>
</evidence>
<dbReference type="Pfam" id="PF13829">
    <property type="entry name" value="DUF4191"/>
    <property type="match status" value="1"/>
</dbReference>
<gene>
    <name evidence="3" type="ORF">KDY119_02117</name>
</gene>
<feature type="compositionally biased region" description="Basic and acidic residues" evidence="1">
    <location>
        <begin position="232"/>
        <end position="246"/>
    </location>
</feature>
<keyword evidence="2" id="KW-0472">Membrane</keyword>
<dbReference type="AlphaFoldDB" id="A0A5P9QAX2"/>
<keyword evidence="2" id="KW-0812">Transmembrane</keyword>
<protein>
    <recommendedName>
        <fullName evidence="5">DUF4191 domain-containing protein</fullName>
    </recommendedName>
</protein>
<feature type="region of interest" description="Disordered" evidence="1">
    <location>
        <begin position="224"/>
        <end position="246"/>
    </location>
</feature>
<keyword evidence="4" id="KW-1185">Reference proteome</keyword>
<evidence type="ECO:0000256" key="1">
    <source>
        <dbReference type="SAM" id="MobiDB-lite"/>
    </source>
</evidence>
<name>A0A5P9QAX2_9MICO</name>
<dbReference type="KEGG" id="lxl:KDY119_02117"/>
<reference evidence="3 4" key="1">
    <citation type="submission" date="2019-10" db="EMBL/GenBank/DDBJ databases">
        <title>Genome sequence of Luteimicrobium xylanilyticum HY-24.</title>
        <authorList>
            <person name="Kim D.Y."/>
            <person name="Park H.-Y."/>
        </authorList>
    </citation>
    <scope>NUCLEOTIDE SEQUENCE [LARGE SCALE GENOMIC DNA]</scope>
    <source>
        <strain evidence="3 4">HY-24</strain>
    </source>
</reference>
<accession>A0A5P9QAX2</accession>
<keyword evidence="2" id="KW-1133">Transmembrane helix</keyword>
<feature type="transmembrane region" description="Helical" evidence="2">
    <location>
        <begin position="70"/>
        <end position="89"/>
    </location>
</feature>
<proteinExistence type="predicted"/>
<dbReference type="RefSeq" id="WP_036949790.1">
    <property type="nucleotide sequence ID" value="NZ_BAABIH010000017.1"/>
</dbReference>
<dbReference type="EMBL" id="CP045529">
    <property type="protein sequence ID" value="QFU98601.1"/>
    <property type="molecule type" value="Genomic_DNA"/>
</dbReference>
<dbReference type="InterPro" id="IPR025445">
    <property type="entry name" value="DUF4191"/>
</dbReference>
<evidence type="ECO:0000313" key="3">
    <source>
        <dbReference type="EMBL" id="QFU98601.1"/>
    </source>
</evidence>